<proteinExistence type="predicted"/>
<dbReference type="EMBL" id="JBHSAX010000003">
    <property type="protein sequence ID" value="MFC3961046.1"/>
    <property type="molecule type" value="Genomic_DNA"/>
</dbReference>
<accession>A0ABV8DM61</accession>
<dbReference type="RefSeq" id="WP_378610805.1">
    <property type="nucleotide sequence ID" value="NZ_JBHSAX010000003.1"/>
</dbReference>
<dbReference type="Proteomes" id="UP001595696">
    <property type="component" value="Unassembled WGS sequence"/>
</dbReference>
<keyword evidence="2" id="KW-1185">Reference proteome</keyword>
<organism evidence="1 2">
    <name type="scientific">Nocardia jiangsuensis</name>
    <dbReference type="NCBI Taxonomy" id="1691563"/>
    <lineage>
        <taxon>Bacteria</taxon>
        <taxon>Bacillati</taxon>
        <taxon>Actinomycetota</taxon>
        <taxon>Actinomycetes</taxon>
        <taxon>Mycobacteriales</taxon>
        <taxon>Nocardiaceae</taxon>
        <taxon>Nocardia</taxon>
    </lineage>
</organism>
<evidence type="ECO:0000313" key="1">
    <source>
        <dbReference type="EMBL" id="MFC3961046.1"/>
    </source>
</evidence>
<comment type="caution">
    <text evidence="1">The sequence shown here is derived from an EMBL/GenBank/DDBJ whole genome shotgun (WGS) entry which is preliminary data.</text>
</comment>
<sequence>MATTAGQIERGIEAALTAITAQDAAAFTEAAADLAALPAEQTGLVLGAALRELLEVAHPDGLDADDIQAALARTVRATLAWLPDLDPAGFVAALTGALGVTEPDEVPPPPAVTQPAALLLIADLAAVARVRATAAVRSAFAEIERAETVEMP</sequence>
<name>A0ABV8DM61_9NOCA</name>
<protein>
    <submittedName>
        <fullName evidence="1">Uncharacterized protein</fullName>
    </submittedName>
</protein>
<evidence type="ECO:0000313" key="2">
    <source>
        <dbReference type="Proteomes" id="UP001595696"/>
    </source>
</evidence>
<gene>
    <name evidence="1" type="ORF">ACFO0B_03480</name>
</gene>
<reference evidence="2" key="1">
    <citation type="journal article" date="2019" name="Int. J. Syst. Evol. Microbiol.">
        <title>The Global Catalogue of Microorganisms (GCM) 10K type strain sequencing project: providing services to taxonomists for standard genome sequencing and annotation.</title>
        <authorList>
            <consortium name="The Broad Institute Genomics Platform"/>
            <consortium name="The Broad Institute Genome Sequencing Center for Infectious Disease"/>
            <person name="Wu L."/>
            <person name="Ma J."/>
        </authorList>
    </citation>
    <scope>NUCLEOTIDE SEQUENCE [LARGE SCALE GENOMIC DNA]</scope>
    <source>
        <strain evidence="2">CGMCC 4.7330</strain>
    </source>
</reference>